<dbReference type="STRING" id="293614.A1C_01440"/>
<evidence type="ECO:0000313" key="2">
    <source>
        <dbReference type="Proteomes" id="UP000006830"/>
    </source>
</evidence>
<sequence>MVDNGNCDEETLGRITKEVARVLDHEYQGDKMHFL</sequence>
<dbReference type="KEGG" id="rak:A1C_01440"/>
<dbReference type="AlphaFoldDB" id="A8GMI1"/>
<dbReference type="Proteomes" id="UP000006830">
    <property type="component" value="Chromosome"/>
</dbReference>
<keyword evidence="2" id="KW-1185">Reference proteome</keyword>
<protein>
    <submittedName>
        <fullName evidence="1">Uncharacterized protein</fullName>
    </submittedName>
</protein>
<accession>A8GMI1</accession>
<gene>
    <name evidence="1" type="ordered locus">A1C_01440</name>
</gene>
<proteinExistence type="predicted"/>
<name>A8GMI1_RICAH</name>
<dbReference type="EMBL" id="CP000847">
    <property type="protein sequence ID" value="ABV74606.1"/>
    <property type="molecule type" value="Genomic_DNA"/>
</dbReference>
<organism evidence="1 2">
    <name type="scientific">Rickettsia akari (strain Hartford)</name>
    <dbReference type="NCBI Taxonomy" id="293614"/>
    <lineage>
        <taxon>Bacteria</taxon>
        <taxon>Pseudomonadati</taxon>
        <taxon>Pseudomonadota</taxon>
        <taxon>Alphaproteobacteria</taxon>
        <taxon>Rickettsiales</taxon>
        <taxon>Rickettsiaceae</taxon>
        <taxon>Rickettsieae</taxon>
        <taxon>Rickettsia</taxon>
        <taxon>spotted fever group</taxon>
    </lineage>
</organism>
<evidence type="ECO:0000313" key="1">
    <source>
        <dbReference type="EMBL" id="ABV74606.1"/>
    </source>
</evidence>
<dbReference type="HOGENOM" id="CLU_3366976_0_0_5"/>
<reference evidence="1" key="1">
    <citation type="submission" date="2007-09" db="EMBL/GenBank/DDBJ databases">
        <title>Complete Genome Sequence of Rickettsia akari.</title>
        <authorList>
            <person name="Madan A."/>
            <person name="Fahey J."/>
            <person name="Helton E."/>
            <person name="Ketteman M."/>
            <person name="Madan A."/>
            <person name="Rodrigues S."/>
            <person name="Sanchez A."/>
            <person name="Whiting M."/>
            <person name="Dasch G."/>
            <person name="Eremeeva M."/>
        </authorList>
    </citation>
    <scope>NUCLEOTIDE SEQUENCE</scope>
    <source>
        <strain evidence="1">Hartford</strain>
    </source>
</reference>